<dbReference type="GO" id="GO:0005840">
    <property type="term" value="C:ribosome"/>
    <property type="evidence" value="ECO:0007669"/>
    <property type="project" value="UniProtKB-KW"/>
</dbReference>
<accession>A0A345HHN7</accession>
<dbReference type="SUPFAM" id="SSF141091">
    <property type="entry name" value="L21p-like"/>
    <property type="match status" value="1"/>
</dbReference>
<evidence type="ECO:0000256" key="4">
    <source>
        <dbReference type="HAMAP-Rule" id="MF_01363"/>
    </source>
</evidence>
<dbReference type="AlphaFoldDB" id="A0A345HHN7"/>
<dbReference type="RefSeq" id="YP_009514529.1">
    <property type="nucleotide sequence ID" value="NC_039378.1"/>
</dbReference>
<comment type="function">
    <text evidence="4 5">This protein binds to 23S rRNA.</text>
</comment>
<name>A0A345HHN7_9MONI</name>
<protein>
    <recommendedName>
        <fullName evidence="4">Large ribosomal subunit protein bL21c</fullName>
    </recommendedName>
</protein>
<keyword evidence="6" id="KW-0934">Plastid</keyword>
<dbReference type="GO" id="GO:0003735">
    <property type="term" value="F:structural constituent of ribosome"/>
    <property type="evidence" value="ECO:0007669"/>
    <property type="project" value="InterPro"/>
</dbReference>
<dbReference type="GeneID" id="37868105"/>
<evidence type="ECO:0000256" key="2">
    <source>
        <dbReference type="ARBA" id="ARBA00022980"/>
    </source>
</evidence>
<sequence>MNNYAIIDVGGKQLLVEPGRFYDTYRFASIGCKVSSFERKVSVYRVSLICFGSELIVGRPWLNNAMVKIRILHNCFDKKNLIGEIQHKKTGRGRKSGHRQEFVRFVVESICLNGKNLMRV</sequence>
<dbReference type="EMBL" id="MG761729">
    <property type="protein sequence ID" value="AXG76127.1"/>
    <property type="molecule type" value="Genomic_DNA"/>
</dbReference>
<comment type="subcellular location">
    <subcellularLocation>
        <location evidence="4">Plastid</location>
        <location evidence="4">Chloroplast</location>
    </subcellularLocation>
</comment>
<gene>
    <name evidence="4 6" type="primary">rpl21</name>
</gene>
<keyword evidence="6" id="KW-0150">Chloroplast</keyword>
<dbReference type="HAMAP" id="MF_01363">
    <property type="entry name" value="Ribosomal_bL21"/>
    <property type="match status" value="1"/>
</dbReference>
<evidence type="ECO:0000256" key="1">
    <source>
        <dbReference type="ARBA" id="ARBA00008563"/>
    </source>
</evidence>
<proteinExistence type="inferred from homology"/>
<dbReference type="InterPro" id="IPR001787">
    <property type="entry name" value="Ribosomal_bL21"/>
</dbReference>
<dbReference type="GO" id="GO:0006412">
    <property type="term" value="P:translation"/>
    <property type="evidence" value="ECO:0007669"/>
    <property type="project" value="UniProtKB-UniRule"/>
</dbReference>
<dbReference type="InterPro" id="IPR036164">
    <property type="entry name" value="bL21-like_sf"/>
</dbReference>
<organism evidence="6">
    <name type="scientific">Lygodium microphyllum</name>
    <dbReference type="NCBI Taxonomy" id="148566"/>
    <lineage>
        <taxon>Eukaryota</taxon>
        <taxon>Viridiplantae</taxon>
        <taxon>Streptophyta</taxon>
        <taxon>Embryophyta</taxon>
        <taxon>Tracheophyta</taxon>
        <taxon>Polypodiopsida</taxon>
        <taxon>Polypodiidae</taxon>
        <taxon>Schizaeales</taxon>
        <taxon>Lygodiaceae</taxon>
        <taxon>Lygodium</taxon>
    </lineage>
</organism>
<reference evidence="6" key="1">
    <citation type="journal article" date="2018" name="Mitochondrial DNA Part B Resour">
        <title>The complete chloroplast genome of the invasive fern Lygodium microphyllum (Cav.) R. Br.</title>
        <authorList>
            <person name="McCulloch G.A."/>
            <person name="Hereward J.P."/>
            <person name="Lake E.C."/>
            <person name="Smith M.C."/>
            <person name="Purcell M.F."/>
            <person name="Walter G.H."/>
        </authorList>
    </citation>
    <scope>NUCLEOTIDE SEQUENCE</scope>
</reference>
<evidence type="ECO:0000256" key="3">
    <source>
        <dbReference type="ARBA" id="ARBA00023274"/>
    </source>
</evidence>
<dbReference type="NCBIfam" id="TIGR00061">
    <property type="entry name" value="L21"/>
    <property type="match status" value="1"/>
</dbReference>
<keyword evidence="4" id="KW-0699">rRNA-binding</keyword>
<keyword evidence="3 4" id="KW-0687">Ribonucleoprotein</keyword>
<dbReference type="Pfam" id="PF00829">
    <property type="entry name" value="Ribosomal_L21p"/>
    <property type="match status" value="1"/>
</dbReference>
<dbReference type="GO" id="GO:1990904">
    <property type="term" value="C:ribonucleoprotein complex"/>
    <property type="evidence" value="ECO:0007669"/>
    <property type="project" value="UniProtKB-KW"/>
</dbReference>
<geneLocation type="chloroplast" evidence="6"/>
<comment type="subunit">
    <text evidence="4 5">Part of the 50S ribosomal subunit.</text>
</comment>
<comment type="similarity">
    <text evidence="1 4 5">Belongs to the bacterial ribosomal protein bL21 family.</text>
</comment>
<dbReference type="InterPro" id="IPR028909">
    <property type="entry name" value="bL21-like"/>
</dbReference>
<dbReference type="GO" id="GO:0009507">
    <property type="term" value="C:chloroplast"/>
    <property type="evidence" value="ECO:0007669"/>
    <property type="project" value="UniProtKB-SubCell"/>
</dbReference>
<dbReference type="GO" id="GO:0019843">
    <property type="term" value="F:rRNA binding"/>
    <property type="evidence" value="ECO:0007669"/>
    <property type="project" value="UniProtKB-UniRule"/>
</dbReference>
<keyword evidence="2 4" id="KW-0689">Ribosomal protein</keyword>
<evidence type="ECO:0000256" key="5">
    <source>
        <dbReference type="RuleBase" id="RU000563"/>
    </source>
</evidence>
<keyword evidence="4" id="KW-0694">RNA-binding</keyword>
<evidence type="ECO:0000313" key="6">
    <source>
        <dbReference type="EMBL" id="AXG76127.1"/>
    </source>
</evidence>